<evidence type="ECO:0008006" key="3">
    <source>
        <dbReference type="Google" id="ProtNLM"/>
    </source>
</evidence>
<dbReference type="AlphaFoldDB" id="A0A0F8Z5N2"/>
<gene>
    <name evidence="2" type="ORF">LCGC14_3011600</name>
</gene>
<evidence type="ECO:0000313" key="2">
    <source>
        <dbReference type="EMBL" id="KKK61709.1"/>
    </source>
</evidence>
<feature type="compositionally biased region" description="Basic and acidic residues" evidence="1">
    <location>
        <begin position="1"/>
        <end position="15"/>
    </location>
</feature>
<feature type="region of interest" description="Disordered" evidence="1">
    <location>
        <begin position="1"/>
        <end position="20"/>
    </location>
</feature>
<sequence>MSDDNPKPVKPRPSDDLTADQLIKKHGNKSTAIRALHEQGYTVSEIAKKVGVIYQHARNVVLRPLK</sequence>
<dbReference type="EMBL" id="LAZR01062348">
    <property type="protein sequence ID" value="KKK61709.1"/>
    <property type="molecule type" value="Genomic_DNA"/>
</dbReference>
<protein>
    <recommendedName>
        <fullName evidence="3">Resolvase HTH domain-containing protein</fullName>
    </recommendedName>
</protein>
<reference evidence="2" key="1">
    <citation type="journal article" date="2015" name="Nature">
        <title>Complex archaea that bridge the gap between prokaryotes and eukaryotes.</title>
        <authorList>
            <person name="Spang A."/>
            <person name="Saw J.H."/>
            <person name="Jorgensen S.L."/>
            <person name="Zaremba-Niedzwiedzka K."/>
            <person name="Martijn J."/>
            <person name="Lind A.E."/>
            <person name="van Eijk R."/>
            <person name="Schleper C."/>
            <person name="Guy L."/>
            <person name="Ettema T.J."/>
        </authorList>
    </citation>
    <scope>NUCLEOTIDE SEQUENCE</scope>
</reference>
<proteinExistence type="predicted"/>
<accession>A0A0F8Z5N2</accession>
<name>A0A0F8Z5N2_9ZZZZ</name>
<organism evidence="2">
    <name type="scientific">marine sediment metagenome</name>
    <dbReference type="NCBI Taxonomy" id="412755"/>
    <lineage>
        <taxon>unclassified sequences</taxon>
        <taxon>metagenomes</taxon>
        <taxon>ecological metagenomes</taxon>
    </lineage>
</organism>
<evidence type="ECO:0000256" key="1">
    <source>
        <dbReference type="SAM" id="MobiDB-lite"/>
    </source>
</evidence>
<feature type="non-terminal residue" evidence="2">
    <location>
        <position position="66"/>
    </location>
</feature>
<comment type="caution">
    <text evidence="2">The sequence shown here is derived from an EMBL/GenBank/DDBJ whole genome shotgun (WGS) entry which is preliminary data.</text>
</comment>